<dbReference type="PROSITE" id="PS51722">
    <property type="entry name" value="G_TR_2"/>
    <property type="match status" value="1"/>
</dbReference>
<dbReference type="SUPFAM" id="SSF50447">
    <property type="entry name" value="Translation proteins"/>
    <property type="match status" value="1"/>
</dbReference>
<dbReference type="OrthoDB" id="198619at2759"/>
<dbReference type="FunFam" id="3.40.50.300:FF:000514">
    <property type="entry name" value="Ribosome-releasing factor 2, mitochondrial"/>
    <property type="match status" value="1"/>
</dbReference>
<keyword evidence="1" id="KW-0547">Nucleotide-binding</keyword>
<dbReference type="PRINTS" id="PR00315">
    <property type="entry name" value="ELONGATNFCT"/>
</dbReference>
<dbReference type="PANTHER" id="PTHR43261:SF1">
    <property type="entry name" value="RIBOSOME-RELEASING FACTOR 2, MITOCHONDRIAL"/>
    <property type="match status" value="1"/>
</dbReference>
<dbReference type="Gene3D" id="3.30.70.240">
    <property type="match status" value="1"/>
</dbReference>
<gene>
    <name evidence="6" type="ORF">EW145_g1478</name>
</gene>
<name>A0A4S4LED5_9AGAM</name>
<evidence type="ECO:0000256" key="4">
    <source>
        <dbReference type="ARBA" id="ARBA00023134"/>
    </source>
</evidence>
<dbReference type="InterPro" id="IPR031157">
    <property type="entry name" value="G_TR_CS"/>
</dbReference>
<dbReference type="GO" id="GO:0005759">
    <property type="term" value="C:mitochondrial matrix"/>
    <property type="evidence" value="ECO:0007669"/>
    <property type="project" value="UniProtKB-ARBA"/>
</dbReference>
<dbReference type="GO" id="GO:0032543">
    <property type="term" value="P:mitochondrial translation"/>
    <property type="evidence" value="ECO:0007669"/>
    <property type="project" value="TreeGrafter"/>
</dbReference>
<dbReference type="Pfam" id="PF14492">
    <property type="entry name" value="EFG_III"/>
    <property type="match status" value="1"/>
</dbReference>
<dbReference type="Proteomes" id="UP000308199">
    <property type="component" value="Unassembled WGS sequence"/>
</dbReference>
<dbReference type="SUPFAM" id="SSF52540">
    <property type="entry name" value="P-loop containing nucleoside triphosphate hydrolases"/>
    <property type="match status" value="1"/>
</dbReference>
<evidence type="ECO:0000313" key="7">
    <source>
        <dbReference type="Proteomes" id="UP000308199"/>
    </source>
</evidence>
<keyword evidence="7" id="KW-1185">Reference proteome</keyword>
<dbReference type="SMART" id="SM00838">
    <property type="entry name" value="EFG_C"/>
    <property type="match status" value="1"/>
</dbReference>
<dbReference type="Pfam" id="PF00009">
    <property type="entry name" value="GTP_EFTU"/>
    <property type="match status" value="1"/>
</dbReference>
<reference evidence="6 7" key="1">
    <citation type="submission" date="2019-02" db="EMBL/GenBank/DDBJ databases">
        <title>Genome sequencing of the rare red list fungi Phellinidium pouzarii.</title>
        <authorList>
            <person name="Buettner E."/>
            <person name="Kellner H."/>
        </authorList>
    </citation>
    <scope>NUCLEOTIDE SEQUENCE [LARGE SCALE GENOMIC DNA]</scope>
    <source>
        <strain evidence="6 7">DSM 108285</strain>
    </source>
</reference>
<dbReference type="GO" id="GO:0005525">
    <property type="term" value="F:GTP binding"/>
    <property type="evidence" value="ECO:0007669"/>
    <property type="project" value="UniProtKB-KW"/>
</dbReference>
<dbReference type="PANTHER" id="PTHR43261">
    <property type="entry name" value="TRANSLATION ELONGATION FACTOR G-RELATED"/>
    <property type="match status" value="1"/>
</dbReference>
<dbReference type="InterPro" id="IPR027417">
    <property type="entry name" value="P-loop_NTPase"/>
</dbReference>
<dbReference type="Gene3D" id="3.40.50.300">
    <property type="entry name" value="P-loop containing nucleotide triphosphate hydrolases"/>
    <property type="match status" value="1"/>
</dbReference>
<dbReference type="NCBIfam" id="TIGR00231">
    <property type="entry name" value="small_GTP"/>
    <property type="match status" value="1"/>
</dbReference>
<dbReference type="InterPro" id="IPR009000">
    <property type="entry name" value="Transl_B-barrel_sf"/>
</dbReference>
<evidence type="ECO:0000259" key="5">
    <source>
        <dbReference type="PROSITE" id="PS51722"/>
    </source>
</evidence>
<dbReference type="GO" id="GO:0003924">
    <property type="term" value="F:GTPase activity"/>
    <property type="evidence" value="ECO:0007669"/>
    <property type="project" value="InterPro"/>
</dbReference>
<dbReference type="InterPro" id="IPR005225">
    <property type="entry name" value="Small_GTP-bd"/>
</dbReference>
<dbReference type="GO" id="GO:0032790">
    <property type="term" value="P:ribosome disassembly"/>
    <property type="evidence" value="ECO:0007669"/>
    <property type="project" value="TreeGrafter"/>
</dbReference>
<keyword evidence="3" id="KW-0496">Mitochondrion</keyword>
<evidence type="ECO:0000256" key="1">
    <source>
        <dbReference type="ARBA" id="ARBA00022741"/>
    </source>
</evidence>
<dbReference type="InterPro" id="IPR041095">
    <property type="entry name" value="EFG_II"/>
</dbReference>
<evidence type="ECO:0000256" key="2">
    <source>
        <dbReference type="ARBA" id="ARBA00022917"/>
    </source>
</evidence>
<dbReference type="AlphaFoldDB" id="A0A4S4LED5"/>
<dbReference type="InterPro" id="IPR035647">
    <property type="entry name" value="EFG_III/V"/>
</dbReference>
<evidence type="ECO:0000256" key="3">
    <source>
        <dbReference type="ARBA" id="ARBA00023128"/>
    </source>
</evidence>
<dbReference type="SUPFAM" id="SSF54980">
    <property type="entry name" value="EF-G C-terminal domain-like"/>
    <property type="match status" value="2"/>
</dbReference>
<dbReference type="InterPro" id="IPR000795">
    <property type="entry name" value="T_Tr_GTP-bd_dom"/>
</dbReference>
<dbReference type="Gene3D" id="2.40.30.10">
    <property type="entry name" value="Translation factors"/>
    <property type="match status" value="1"/>
</dbReference>
<feature type="domain" description="Tr-type G" evidence="5">
    <location>
        <begin position="49"/>
        <end position="362"/>
    </location>
</feature>
<sequence>MIWQNSVCSRSLCLFDLSRSNVLKELTRTRAHVRLASTSSQKPVKNGPEKIRNLAVVAHIDSGKTTLTESILSRSGYLSAPGTVDSGSTTTDFLPAERERGITIQSASIPVSWKEWTFNLVDTPGHADFGMEVESASRVVDGAVVLIDSVEGVESQTQVVWRQLDRYNVPSRILFLNKMDRTGASFHNSMRSLLNHRLHPKPMAITLPVASFDPRAYSTAEPGVQGIVDLVRWELWKWDEKCLRNGDDEVAFIRIPLPRHAEELEQSDFFPTDHPLTKELIPARTALLENLSMFSETLMDKLLALPADPSAYLSVDTEIIVTVLRAATLRKEVLPVLCGSAMKHIGTDLVLDYAGLLLASPLDLTGGVSQEGSTDVQMLAWKVAWDKRKGWMTFVRVYSGTLTRQTVLLNVTRNEKENISKLLLLYAAQPEEVEVLTFGSIGVILGLKHTRTGDTLISSTLVHAARKTKRQQDVQSAFDPLRDITPPPAVMSASIIPQSNSDLQPVQDALLALSRTDPSARVEVADGQLLVHGLGALHLEIIEGRLRDEWGVAFEAGRRRVTYREAFPEGDEVRVDDTWDAERYGQSVHVAMSLEVRALREDEEGDALWDGNVVLDIERRPVHTLFTDGTIAGQYLKDPWSYLAQGIASSLLSSPHSALPLSRTRIRVCHYSLNPADAPVTVLAGAASVILRHALQRAGLGSLLEPYVRLRIIINEEHLGRIVKDLTEHAGEVLELGGQSSAASEGEESFPFPEDGVYLPPEWMSPSSFSTSKTGNTGASMKRVVHAVAPLNQMLDFNNRLRALSGGHGTFEMSNASFRSVNESRKLEILREMGRA</sequence>
<dbReference type="InterPro" id="IPR053905">
    <property type="entry name" value="EF-G-like_DII"/>
</dbReference>
<organism evidence="6 7">
    <name type="scientific">Phellinidium pouzarii</name>
    <dbReference type="NCBI Taxonomy" id="167371"/>
    <lineage>
        <taxon>Eukaryota</taxon>
        <taxon>Fungi</taxon>
        <taxon>Dikarya</taxon>
        <taxon>Basidiomycota</taxon>
        <taxon>Agaricomycotina</taxon>
        <taxon>Agaricomycetes</taxon>
        <taxon>Hymenochaetales</taxon>
        <taxon>Hymenochaetaceae</taxon>
        <taxon>Phellinidium</taxon>
    </lineage>
</organism>
<dbReference type="Pfam" id="PF22042">
    <property type="entry name" value="EF-G_D2"/>
    <property type="match status" value="1"/>
</dbReference>
<dbReference type="Gene3D" id="3.30.70.870">
    <property type="entry name" value="Elongation Factor G (Translational Gtpase), domain 3"/>
    <property type="match status" value="1"/>
</dbReference>
<dbReference type="PROSITE" id="PS00301">
    <property type="entry name" value="G_TR_1"/>
    <property type="match status" value="1"/>
</dbReference>
<comment type="caution">
    <text evidence="6">The sequence shown here is derived from an EMBL/GenBank/DDBJ whole genome shotgun (WGS) entry which is preliminary data.</text>
</comment>
<protein>
    <recommendedName>
        <fullName evidence="5">Tr-type G domain-containing protein</fullName>
    </recommendedName>
</protein>
<dbReference type="InterPro" id="IPR000640">
    <property type="entry name" value="EFG_V-like"/>
</dbReference>
<evidence type="ECO:0000313" key="6">
    <source>
        <dbReference type="EMBL" id="THH10222.1"/>
    </source>
</evidence>
<proteinExistence type="predicted"/>
<accession>A0A4S4LED5</accession>
<keyword evidence="4" id="KW-0342">GTP-binding</keyword>
<dbReference type="EMBL" id="SGPK01000041">
    <property type="protein sequence ID" value="THH10222.1"/>
    <property type="molecule type" value="Genomic_DNA"/>
</dbReference>
<keyword evidence="2" id="KW-0648">Protein biosynthesis</keyword>